<organism evidence="1 2">
    <name type="scientific">Novosphingobium rhizovicinum</name>
    <dbReference type="NCBI Taxonomy" id="3228928"/>
    <lineage>
        <taxon>Bacteria</taxon>
        <taxon>Pseudomonadati</taxon>
        <taxon>Pseudomonadota</taxon>
        <taxon>Alphaproteobacteria</taxon>
        <taxon>Sphingomonadales</taxon>
        <taxon>Sphingomonadaceae</taxon>
        <taxon>Novosphingobium</taxon>
    </lineage>
</organism>
<proteinExistence type="predicted"/>
<accession>A0ABV3R9B3</accession>
<evidence type="ECO:0000313" key="2">
    <source>
        <dbReference type="Proteomes" id="UP001556118"/>
    </source>
</evidence>
<dbReference type="InterPro" id="IPR008183">
    <property type="entry name" value="Aldose_1/G6P_1-epimerase"/>
</dbReference>
<dbReference type="Proteomes" id="UP001556118">
    <property type="component" value="Unassembled WGS sequence"/>
</dbReference>
<dbReference type="InterPro" id="IPR014718">
    <property type="entry name" value="GH-type_carb-bd"/>
</dbReference>
<dbReference type="PANTHER" id="PTHR11122">
    <property type="entry name" value="APOSPORY-ASSOCIATED PROTEIN C-RELATED"/>
    <property type="match status" value="1"/>
</dbReference>
<evidence type="ECO:0000313" key="1">
    <source>
        <dbReference type="EMBL" id="MEW9854671.1"/>
    </source>
</evidence>
<keyword evidence="2" id="KW-1185">Reference proteome</keyword>
<comment type="caution">
    <text evidence="1">The sequence shown here is derived from an EMBL/GenBank/DDBJ whole genome shotgun (WGS) entry which is preliminary data.</text>
</comment>
<dbReference type="Pfam" id="PF01263">
    <property type="entry name" value="Aldose_epim"/>
    <property type="match status" value="1"/>
</dbReference>
<dbReference type="InterPro" id="IPR011013">
    <property type="entry name" value="Gal_mutarotase_sf_dom"/>
</dbReference>
<reference evidence="1 2" key="1">
    <citation type="submission" date="2024-06" db="EMBL/GenBank/DDBJ databases">
        <title>Novosphingobium rhizovicinus M1R2S20.</title>
        <authorList>
            <person name="Sun J.-Q."/>
        </authorList>
    </citation>
    <scope>NUCLEOTIDE SEQUENCE [LARGE SCALE GENOMIC DNA]</scope>
    <source>
        <strain evidence="1 2">M1R2S20</strain>
    </source>
</reference>
<dbReference type="InterPro" id="IPR037481">
    <property type="entry name" value="LacX"/>
</dbReference>
<dbReference type="CDD" id="cd09024">
    <property type="entry name" value="Aldose_epim_lacX"/>
    <property type="match status" value="1"/>
</dbReference>
<protein>
    <submittedName>
        <fullName evidence="1">Aldose 1-epimerase family protein</fullName>
    </submittedName>
</protein>
<name>A0ABV3R9B3_9SPHN</name>
<dbReference type="RefSeq" id="WP_367770968.1">
    <property type="nucleotide sequence ID" value="NZ_JBFNXR010000021.1"/>
</dbReference>
<gene>
    <name evidence="1" type="ORF">ABUH87_05710</name>
</gene>
<dbReference type="PANTHER" id="PTHR11122:SF13">
    <property type="entry name" value="GLUCOSE-6-PHOSPHATE 1-EPIMERASE"/>
    <property type="match status" value="1"/>
</dbReference>
<sequence>MAELVSITSGKLTARINLLGAELWSVTDADGREYMTDADPAFWTGHAPILFPIVGELAGGTYRYEGKNYALPRHGFARRSRFLLVEHADGTARFRLTDSADTRAAYPFAFALELCFRLHDTRLEIVAEVTNLGPEPLPFSLGFHPGFAWPLPGGGDKLKHTIVFAEEEPNDIRLLDGDGLVADRAPSPVQGRTLKLSPDLFRRDALVWDRLQSRGVEYRGEQGSPILRVAFPDTPHLGIWQKPGANYVCIEPWQGHADPAGFDGELREKPGIVILPPGEVRRFRVEVTIDPPSGV</sequence>
<dbReference type="SUPFAM" id="SSF74650">
    <property type="entry name" value="Galactose mutarotase-like"/>
    <property type="match status" value="1"/>
</dbReference>
<dbReference type="Gene3D" id="2.70.98.10">
    <property type="match status" value="1"/>
</dbReference>
<dbReference type="EMBL" id="JBFNXR010000021">
    <property type="protein sequence ID" value="MEW9854671.1"/>
    <property type="molecule type" value="Genomic_DNA"/>
</dbReference>